<gene>
    <name evidence="2" type="ORF">CJ301_12495</name>
</gene>
<sequence>MSLKRILGVMLASRMAGRGRRRGSLGNAALLGGLGSRGLRGKAGVAALGYMAYKAYNDHQARQRASGSTAHAGASTGTASKASASSGLSGIFDQIAGALGGEAQSSETPDPRHAEAAERMSDDRALLLIRGMIAAAHADGTLSMDERQRISGQLDEAEATADERRLISTEIENPKPLDTLLTQINDHDTAIEFYLASRAAVDSETEANRAYLTLLRHRLDITEEEAREAEELAP</sequence>
<proteinExistence type="predicted"/>
<evidence type="ECO:0000313" key="2">
    <source>
        <dbReference type="EMBL" id="PHP27140.1"/>
    </source>
</evidence>
<reference evidence="2 3" key="1">
    <citation type="submission" date="2017-08" db="EMBL/GenBank/DDBJ databases">
        <title>Draft Genome Sequence of Loktanella cinnabarina Strain XM1, Isolated from Coastal Surface Water.</title>
        <authorList>
            <person name="Ma R."/>
            <person name="Wang J."/>
            <person name="Wang Q."/>
            <person name="Ma Z."/>
            <person name="Li J."/>
            <person name="Chen L."/>
        </authorList>
    </citation>
    <scope>NUCLEOTIDE SEQUENCE [LARGE SCALE GENOMIC DNA]</scope>
    <source>
        <strain evidence="2 3">XM1</strain>
    </source>
</reference>
<dbReference type="Proteomes" id="UP000221860">
    <property type="component" value="Unassembled WGS sequence"/>
</dbReference>
<feature type="region of interest" description="Disordered" evidence="1">
    <location>
        <begin position="64"/>
        <end position="85"/>
    </location>
</feature>
<keyword evidence="3" id="KW-1185">Reference proteome</keyword>
<evidence type="ECO:0000256" key="1">
    <source>
        <dbReference type="SAM" id="MobiDB-lite"/>
    </source>
</evidence>
<feature type="compositionally biased region" description="Low complexity" evidence="1">
    <location>
        <begin position="65"/>
        <end position="85"/>
    </location>
</feature>
<protein>
    <submittedName>
        <fullName evidence="2">Protein YebE</fullName>
    </submittedName>
</protein>
<accession>A0A2G1MEN8</accession>
<dbReference type="SUPFAM" id="SSF158682">
    <property type="entry name" value="TerB-like"/>
    <property type="match status" value="1"/>
</dbReference>
<dbReference type="AlphaFoldDB" id="A0A2G1MEN8"/>
<dbReference type="Pfam" id="PF04391">
    <property type="entry name" value="DUF533"/>
    <property type="match status" value="1"/>
</dbReference>
<name>A0A2G1MEN8_9RHOB</name>
<dbReference type="RefSeq" id="WP_099277742.1">
    <property type="nucleotide sequence ID" value="NZ_KZ304963.1"/>
</dbReference>
<dbReference type="OrthoDB" id="5459344at2"/>
<dbReference type="EMBL" id="NQWH01000018">
    <property type="protein sequence ID" value="PHP27140.1"/>
    <property type="molecule type" value="Genomic_DNA"/>
</dbReference>
<organism evidence="2 3">
    <name type="scientific">Limimaricola cinnabarinus</name>
    <dbReference type="NCBI Taxonomy" id="1125964"/>
    <lineage>
        <taxon>Bacteria</taxon>
        <taxon>Pseudomonadati</taxon>
        <taxon>Pseudomonadota</taxon>
        <taxon>Alphaproteobacteria</taxon>
        <taxon>Rhodobacterales</taxon>
        <taxon>Paracoccaceae</taxon>
        <taxon>Limimaricola</taxon>
    </lineage>
</organism>
<dbReference type="CDD" id="cd07178">
    <property type="entry name" value="terB_like_YebE"/>
    <property type="match status" value="1"/>
</dbReference>
<comment type="caution">
    <text evidence="2">The sequence shown here is derived from an EMBL/GenBank/DDBJ whole genome shotgun (WGS) entry which is preliminary data.</text>
</comment>
<dbReference type="InterPro" id="IPR007486">
    <property type="entry name" value="YebE"/>
</dbReference>
<dbReference type="InterPro" id="IPR029024">
    <property type="entry name" value="TerB-like"/>
</dbReference>
<evidence type="ECO:0000313" key="3">
    <source>
        <dbReference type="Proteomes" id="UP000221860"/>
    </source>
</evidence>